<feature type="chain" id="PRO_5044868945" evidence="2">
    <location>
        <begin position="25"/>
        <end position="329"/>
    </location>
</feature>
<dbReference type="Proteomes" id="UP001530400">
    <property type="component" value="Unassembled WGS sequence"/>
</dbReference>
<keyword evidence="2" id="KW-0732">Signal</keyword>
<feature type="coiled-coil region" evidence="1">
    <location>
        <begin position="227"/>
        <end position="287"/>
    </location>
</feature>
<protein>
    <submittedName>
        <fullName evidence="3">Uncharacterized protein</fullName>
    </submittedName>
</protein>
<dbReference type="AlphaFoldDB" id="A0ABD3N169"/>
<organism evidence="3 4">
    <name type="scientific">Cyclotella atomus</name>
    <dbReference type="NCBI Taxonomy" id="382360"/>
    <lineage>
        <taxon>Eukaryota</taxon>
        <taxon>Sar</taxon>
        <taxon>Stramenopiles</taxon>
        <taxon>Ochrophyta</taxon>
        <taxon>Bacillariophyta</taxon>
        <taxon>Coscinodiscophyceae</taxon>
        <taxon>Thalassiosirophycidae</taxon>
        <taxon>Stephanodiscales</taxon>
        <taxon>Stephanodiscaceae</taxon>
        <taxon>Cyclotella</taxon>
    </lineage>
</organism>
<gene>
    <name evidence="3" type="ORF">ACHAWO_004645</name>
</gene>
<comment type="caution">
    <text evidence="3">The sequence shown here is derived from an EMBL/GenBank/DDBJ whole genome shotgun (WGS) entry which is preliminary data.</text>
</comment>
<evidence type="ECO:0000313" key="4">
    <source>
        <dbReference type="Proteomes" id="UP001530400"/>
    </source>
</evidence>
<proteinExistence type="predicted"/>
<sequence>MARRKLNATVLILTLIILASFSAADSLKSTTDEQAVDDAIANAKKLLDDNMNDASTGTITSYQPNREKEPAVCNNMMAKALVAANAEKAEVIKQRDSLAKTASFLSDRVSELEKQLQATNTQIETLNGALDKNDANEEADQLAKTVQNEADEKIAAILANLAAEKEENIKLMDDLKMQYKQCAKEMVSRFEEESRNAAEQIGQAHIDANLRVEHAQNESDKKITTILANAAAEKEESTKLLEDLKMQFKQYAKEMTSRLADEKRSAIEEIRQAHIDANLRVKHAQAELHQEKLVKAREIDQQNSADEKVAAIIANNASKKEEMAELIED</sequence>
<accession>A0ABD3N169</accession>
<keyword evidence="4" id="KW-1185">Reference proteome</keyword>
<evidence type="ECO:0000256" key="2">
    <source>
        <dbReference type="SAM" id="SignalP"/>
    </source>
</evidence>
<reference evidence="3 4" key="1">
    <citation type="submission" date="2024-10" db="EMBL/GenBank/DDBJ databases">
        <title>Updated reference genomes for cyclostephanoid diatoms.</title>
        <authorList>
            <person name="Roberts W.R."/>
            <person name="Alverson A.J."/>
        </authorList>
    </citation>
    <scope>NUCLEOTIDE SEQUENCE [LARGE SCALE GENOMIC DNA]</scope>
    <source>
        <strain evidence="3 4">AJA010-31</strain>
    </source>
</reference>
<evidence type="ECO:0000256" key="1">
    <source>
        <dbReference type="SAM" id="Coils"/>
    </source>
</evidence>
<name>A0ABD3N169_9STRA</name>
<keyword evidence="1" id="KW-0175">Coiled coil</keyword>
<dbReference type="EMBL" id="JALLPJ020001385">
    <property type="protein sequence ID" value="KAL3766470.1"/>
    <property type="molecule type" value="Genomic_DNA"/>
</dbReference>
<feature type="signal peptide" evidence="2">
    <location>
        <begin position="1"/>
        <end position="24"/>
    </location>
</feature>
<feature type="coiled-coil region" evidence="1">
    <location>
        <begin position="95"/>
        <end position="200"/>
    </location>
</feature>
<evidence type="ECO:0000313" key="3">
    <source>
        <dbReference type="EMBL" id="KAL3766470.1"/>
    </source>
</evidence>